<accession>A0A4R6S906</accession>
<dbReference type="EMBL" id="SNYA01000001">
    <property type="protein sequence ID" value="TDP95894.1"/>
    <property type="molecule type" value="Genomic_DNA"/>
</dbReference>
<keyword evidence="1" id="KW-1133">Transmembrane helix</keyword>
<protein>
    <submittedName>
        <fullName evidence="2">Putative membrane protein</fullName>
    </submittedName>
</protein>
<feature type="transmembrane region" description="Helical" evidence="1">
    <location>
        <begin position="12"/>
        <end position="33"/>
    </location>
</feature>
<name>A0A4R6S906_9MICO</name>
<keyword evidence="1" id="KW-0472">Membrane</keyword>
<comment type="caution">
    <text evidence="2">The sequence shown here is derived from an EMBL/GenBank/DDBJ whole genome shotgun (WGS) entry which is preliminary data.</text>
</comment>
<feature type="transmembrane region" description="Helical" evidence="1">
    <location>
        <begin position="39"/>
        <end position="58"/>
    </location>
</feature>
<evidence type="ECO:0000313" key="2">
    <source>
        <dbReference type="EMBL" id="TDP95894.1"/>
    </source>
</evidence>
<dbReference type="RefSeq" id="WP_133615677.1">
    <property type="nucleotide sequence ID" value="NZ_SNYA01000001.1"/>
</dbReference>
<feature type="transmembrane region" description="Helical" evidence="1">
    <location>
        <begin position="110"/>
        <end position="127"/>
    </location>
</feature>
<sequence>MRLRSVRAQLRLRWAVALAVGLIAGVLATPALGPAAGVLVGWGVLALVSTTWVLLQIWPMDPAATRAHATAEDPGHRIARIVAILGSVISLGAVGVVIVEARSAADGEAVALAGIAVLSVVSSWALIQTNYLLHYARVYYEPGTRDGLARGIDFNQEDDPCYTDFAYFSVGLGMTYQVADTDVTRAEIRRIVIAQTLLAYLFGAGILAVVINLIAGLG</sequence>
<dbReference type="AlphaFoldDB" id="A0A4R6S906"/>
<dbReference type="Pfam" id="PF07077">
    <property type="entry name" value="DUF1345"/>
    <property type="match status" value="1"/>
</dbReference>
<organism evidence="2 3">
    <name type="scientific">Leucobacter luti</name>
    <dbReference type="NCBI Taxonomy" id="340320"/>
    <lineage>
        <taxon>Bacteria</taxon>
        <taxon>Bacillati</taxon>
        <taxon>Actinomycetota</taxon>
        <taxon>Actinomycetes</taxon>
        <taxon>Micrococcales</taxon>
        <taxon>Microbacteriaceae</taxon>
        <taxon>Leucobacter</taxon>
    </lineage>
</organism>
<dbReference type="Proteomes" id="UP000295601">
    <property type="component" value="Unassembled WGS sequence"/>
</dbReference>
<dbReference type="OrthoDB" id="64737at2"/>
<dbReference type="InterPro" id="IPR009781">
    <property type="entry name" value="DUF1345"/>
</dbReference>
<feature type="transmembrane region" description="Helical" evidence="1">
    <location>
        <begin position="197"/>
        <end position="217"/>
    </location>
</feature>
<evidence type="ECO:0000313" key="3">
    <source>
        <dbReference type="Proteomes" id="UP000295601"/>
    </source>
</evidence>
<keyword evidence="1" id="KW-0812">Transmembrane</keyword>
<reference evidence="2 3" key="1">
    <citation type="submission" date="2019-03" db="EMBL/GenBank/DDBJ databases">
        <title>Genomic analyses of the natural microbiome of Caenorhabditis elegans.</title>
        <authorList>
            <person name="Samuel B."/>
        </authorList>
    </citation>
    <scope>NUCLEOTIDE SEQUENCE [LARGE SCALE GENOMIC DNA]</scope>
    <source>
        <strain evidence="2 3">JUb18</strain>
    </source>
</reference>
<gene>
    <name evidence="2" type="ORF">EDF62_0588</name>
</gene>
<proteinExistence type="predicted"/>
<evidence type="ECO:0000256" key="1">
    <source>
        <dbReference type="SAM" id="Phobius"/>
    </source>
</evidence>
<feature type="transmembrane region" description="Helical" evidence="1">
    <location>
        <begin position="78"/>
        <end position="98"/>
    </location>
</feature>
<keyword evidence="3" id="KW-1185">Reference proteome</keyword>